<keyword evidence="4" id="KW-1005">Bacterial flagellum biogenesis</keyword>
<name>A0A212KDP2_9DELT</name>
<keyword evidence="7" id="KW-0969">Cilium</keyword>
<dbReference type="AlphaFoldDB" id="A0A212KDP2"/>
<dbReference type="EMBL" id="FLUQ01000005">
    <property type="protein sequence ID" value="SBW09819.1"/>
    <property type="molecule type" value="Genomic_DNA"/>
</dbReference>
<evidence type="ECO:0000256" key="6">
    <source>
        <dbReference type="SAM" id="MobiDB-lite"/>
    </source>
</evidence>
<evidence type="ECO:0000256" key="3">
    <source>
        <dbReference type="ARBA" id="ARBA00022490"/>
    </source>
</evidence>
<sequence length="253" mass="26701">MRQAAKMYLETQVTTTSQGQILIMLYDGAIKFLNQAKERMAARDYAGKGILISNAIDVINELASSLNAEKGGDLAANLNQLYFYCNKRLFMANSRMDVAPIDEVIKILNGIRSAYAQIVDSPEAVAAMAQAQANAAPAKAPRAPMGVHMAPAGAPVPAAKARNAYAAQNMVPGVAVERPQPQQAPAMEQMPTAPAAPAATRPAMPAEMPVAEAAAPETAPAMPDLDIDTPAPLPGLSQVKRMAASNLYRKFAS</sequence>
<evidence type="ECO:0000256" key="5">
    <source>
        <dbReference type="ARBA" id="ARBA00023186"/>
    </source>
</evidence>
<dbReference type="GO" id="GO:0044780">
    <property type="term" value="P:bacterial-type flagellum assembly"/>
    <property type="evidence" value="ECO:0007669"/>
    <property type="project" value="InterPro"/>
</dbReference>
<dbReference type="InterPro" id="IPR003713">
    <property type="entry name" value="FliS"/>
</dbReference>
<proteinExistence type="inferred from homology"/>
<accession>A0A212KDP2</accession>
<dbReference type="NCBIfam" id="TIGR00208">
    <property type="entry name" value="fliS"/>
    <property type="match status" value="1"/>
</dbReference>
<keyword evidence="7" id="KW-0282">Flagellum</keyword>
<evidence type="ECO:0000256" key="4">
    <source>
        <dbReference type="ARBA" id="ARBA00022795"/>
    </source>
</evidence>
<keyword evidence="7" id="KW-0966">Cell projection</keyword>
<comment type="subcellular location">
    <subcellularLocation>
        <location evidence="1">Cytoplasm</location>
        <location evidence="1">Cytosol</location>
    </subcellularLocation>
</comment>
<dbReference type="CDD" id="cd16098">
    <property type="entry name" value="FliS"/>
    <property type="match status" value="1"/>
</dbReference>
<evidence type="ECO:0000313" key="7">
    <source>
        <dbReference type="EMBL" id="SBW09819.1"/>
    </source>
</evidence>
<feature type="region of interest" description="Disordered" evidence="6">
    <location>
        <begin position="180"/>
        <end position="201"/>
    </location>
</feature>
<keyword evidence="3" id="KW-0963">Cytoplasm</keyword>
<comment type="similarity">
    <text evidence="2">Belongs to the FliS family.</text>
</comment>
<dbReference type="Pfam" id="PF02561">
    <property type="entry name" value="FliS"/>
    <property type="match status" value="1"/>
</dbReference>
<protein>
    <submittedName>
        <fullName evidence="7">Flagellar protein FliS</fullName>
    </submittedName>
</protein>
<dbReference type="Gene3D" id="1.20.120.340">
    <property type="entry name" value="Flagellar protein FliS"/>
    <property type="match status" value="1"/>
</dbReference>
<dbReference type="GO" id="GO:0071973">
    <property type="term" value="P:bacterial-type flagellum-dependent cell motility"/>
    <property type="evidence" value="ECO:0007669"/>
    <property type="project" value="TreeGrafter"/>
</dbReference>
<dbReference type="InterPro" id="IPR036584">
    <property type="entry name" value="FliS_sf"/>
</dbReference>
<evidence type="ECO:0000256" key="2">
    <source>
        <dbReference type="ARBA" id="ARBA00008787"/>
    </source>
</evidence>
<evidence type="ECO:0000256" key="1">
    <source>
        <dbReference type="ARBA" id="ARBA00004514"/>
    </source>
</evidence>
<dbReference type="GO" id="GO:0005829">
    <property type="term" value="C:cytosol"/>
    <property type="evidence" value="ECO:0007669"/>
    <property type="project" value="UniProtKB-SubCell"/>
</dbReference>
<organism evidence="7">
    <name type="scientific">uncultured delta proteobacterium</name>
    <dbReference type="NCBI Taxonomy" id="34034"/>
    <lineage>
        <taxon>Bacteria</taxon>
        <taxon>Deltaproteobacteria</taxon>
        <taxon>environmental samples</taxon>
    </lineage>
</organism>
<dbReference type="PANTHER" id="PTHR34773">
    <property type="entry name" value="FLAGELLAR SECRETION CHAPERONE FLIS"/>
    <property type="match status" value="1"/>
</dbReference>
<keyword evidence="5" id="KW-0143">Chaperone</keyword>
<dbReference type="SUPFAM" id="SSF101116">
    <property type="entry name" value="Flagellar export chaperone FliS"/>
    <property type="match status" value="1"/>
</dbReference>
<gene>
    <name evidence="7" type="primary">fliS</name>
    <name evidence="7" type="ORF">KL86DPRO_50286</name>
</gene>
<reference evidence="7" key="1">
    <citation type="submission" date="2016-04" db="EMBL/GenBank/DDBJ databases">
        <authorList>
            <person name="Evans L.H."/>
            <person name="Alamgir A."/>
            <person name="Owens N."/>
            <person name="Weber N.D."/>
            <person name="Virtaneva K."/>
            <person name="Barbian K."/>
            <person name="Babar A."/>
            <person name="Rosenke K."/>
        </authorList>
    </citation>
    <scope>NUCLEOTIDE SEQUENCE</scope>
    <source>
        <strain evidence="7">86</strain>
    </source>
</reference>
<dbReference type="PANTHER" id="PTHR34773:SF1">
    <property type="entry name" value="FLAGELLAR SECRETION CHAPERONE FLIS"/>
    <property type="match status" value="1"/>
</dbReference>